<dbReference type="InterPro" id="IPR029052">
    <property type="entry name" value="Metallo-depent_PP-like"/>
</dbReference>
<dbReference type="InterPro" id="IPR008139">
    <property type="entry name" value="SaposinB_dom"/>
</dbReference>
<dbReference type="Pfam" id="PF16656">
    <property type="entry name" value="Pur_ac_phosph_N"/>
    <property type="match status" value="1"/>
</dbReference>
<dbReference type="SUPFAM" id="SSF47862">
    <property type="entry name" value="Saposin"/>
    <property type="match status" value="1"/>
</dbReference>
<keyword evidence="1" id="KW-0732">Signal</keyword>
<dbReference type="PANTHER" id="PTHR45867:SF3">
    <property type="entry name" value="ACID PHOSPHATASE TYPE 7"/>
    <property type="match status" value="1"/>
</dbReference>
<comment type="catalytic activity">
    <reaction evidence="5">
        <text>a phosphate monoester + H2O = an alcohol + phosphate</text>
        <dbReference type="Rhea" id="RHEA:15017"/>
        <dbReference type="ChEBI" id="CHEBI:15377"/>
        <dbReference type="ChEBI" id="CHEBI:30879"/>
        <dbReference type="ChEBI" id="CHEBI:43474"/>
        <dbReference type="ChEBI" id="CHEBI:67140"/>
        <dbReference type="EC" id="3.1.3.2"/>
    </reaction>
</comment>
<feature type="domain" description="Saposin B-type" evidence="6">
    <location>
        <begin position="43"/>
        <end position="129"/>
    </location>
</feature>
<keyword evidence="8" id="KW-1185">Reference proteome</keyword>
<dbReference type="SUPFAM" id="SSF56300">
    <property type="entry name" value="Metallo-dependent phosphatases"/>
    <property type="match status" value="1"/>
</dbReference>
<dbReference type="PROSITE" id="PS50015">
    <property type="entry name" value="SAP_B"/>
    <property type="match status" value="1"/>
</dbReference>
<dbReference type="PROSITE" id="PS51257">
    <property type="entry name" value="PROKAR_LIPOPROTEIN"/>
    <property type="match status" value="1"/>
</dbReference>
<name>A0A0L0DJB6_THETB</name>
<reference evidence="7 8" key="1">
    <citation type="submission" date="2010-05" db="EMBL/GenBank/DDBJ databases">
        <title>The Genome Sequence of Thecamonas trahens ATCC 50062.</title>
        <authorList>
            <consortium name="The Broad Institute Genome Sequencing Platform"/>
            <person name="Russ C."/>
            <person name="Cuomo C."/>
            <person name="Shea T."/>
            <person name="Young S.K."/>
            <person name="Zeng Q."/>
            <person name="Koehrsen M."/>
            <person name="Haas B."/>
            <person name="Borodovsky M."/>
            <person name="Guigo R."/>
            <person name="Alvarado L."/>
            <person name="Berlin A."/>
            <person name="Bochicchio J."/>
            <person name="Borenstein D."/>
            <person name="Chapman S."/>
            <person name="Chen Z."/>
            <person name="Freedman E."/>
            <person name="Gellesch M."/>
            <person name="Goldberg J."/>
            <person name="Griggs A."/>
            <person name="Gujja S."/>
            <person name="Heilman E."/>
            <person name="Heiman D."/>
            <person name="Hepburn T."/>
            <person name="Howarth C."/>
            <person name="Jen D."/>
            <person name="Larson L."/>
            <person name="Mehta T."/>
            <person name="Park D."/>
            <person name="Pearson M."/>
            <person name="Roberts A."/>
            <person name="Saif S."/>
            <person name="Shenoy N."/>
            <person name="Sisk P."/>
            <person name="Stolte C."/>
            <person name="Sykes S."/>
            <person name="Thomson T."/>
            <person name="Walk T."/>
            <person name="White J."/>
            <person name="Yandava C."/>
            <person name="Burger G."/>
            <person name="Gray M.W."/>
            <person name="Holland P.W.H."/>
            <person name="King N."/>
            <person name="Lang F.B.F."/>
            <person name="Roger A.J."/>
            <person name="Ruiz-Trillo I."/>
            <person name="Lander E."/>
            <person name="Nusbaum C."/>
        </authorList>
    </citation>
    <scope>NUCLEOTIDE SEQUENCE [LARGE SCALE GENOMIC DNA]</scope>
    <source>
        <strain evidence="7 8">ATCC 50062</strain>
    </source>
</reference>
<dbReference type="STRING" id="461836.A0A0L0DJB6"/>
<keyword evidence="5" id="KW-0378">Hydrolase</keyword>
<dbReference type="GO" id="GO:0016798">
    <property type="term" value="F:hydrolase activity, acting on glycosyl bonds"/>
    <property type="evidence" value="ECO:0007669"/>
    <property type="project" value="UniProtKB-KW"/>
</dbReference>
<dbReference type="Gene3D" id="1.10.225.10">
    <property type="entry name" value="Saposin-like"/>
    <property type="match status" value="1"/>
</dbReference>
<protein>
    <recommendedName>
        <fullName evidence="5">Purple acid phosphatase</fullName>
        <ecNumber evidence="5">3.1.3.2</ecNumber>
    </recommendedName>
</protein>
<dbReference type="RefSeq" id="XP_013755445.1">
    <property type="nucleotide sequence ID" value="XM_013899991.1"/>
</dbReference>
<evidence type="ECO:0000256" key="4">
    <source>
        <dbReference type="ARBA" id="ARBA00023295"/>
    </source>
</evidence>
<dbReference type="InterPro" id="IPR025733">
    <property type="entry name" value="PAPs_C"/>
</dbReference>
<evidence type="ECO:0000256" key="5">
    <source>
        <dbReference type="RuleBase" id="RU361203"/>
    </source>
</evidence>
<dbReference type="CDD" id="cd00839">
    <property type="entry name" value="MPP_PAPs"/>
    <property type="match status" value="1"/>
</dbReference>
<accession>A0A0L0DJB6</accession>
<dbReference type="eggNOG" id="KOG1378">
    <property type="taxonomic scope" value="Eukaryota"/>
</dbReference>
<organism evidence="7 8">
    <name type="scientific">Thecamonas trahens ATCC 50062</name>
    <dbReference type="NCBI Taxonomy" id="461836"/>
    <lineage>
        <taxon>Eukaryota</taxon>
        <taxon>Apusozoa</taxon>
        <taxon>Apusomonadida</taxon>
        <taxon>Apusomonadidae</taxon>
        <taxon>Thecamonas</taxon>
    </lineage>
</organism>
<dbReference type="OrthoDB" id="45007at2759"/>
<dbReference type="Gene3D" id="3.60.21.10">
    <property type="match status" value="1"/>
</dbReference>
<dbReference type="InterPro" id="IPR008963">
    <property type="entry name" value="Purple_acid_Pase-like_N"/>
</dbReference>
<gene>
    <name evidence="7" type="ORF">AMSG_08377</name>
</gene>
<dbReference type="Pfam" id="PF14008">
    <property type="entry name" value="Metallophos_C"/>
    <property type="match status" value="1"/>
</dbReference>
<sequence>MRTTTGTRWTATVAVLAVAVVVLGCVDSGLAVRVEHERELLELDELCPLCKAVVLDVESSLATNATEEAIVKALGKMCGLLPLPSEKKAACEAEFEALAPLLNKSDESVLVKYTPRSICAFARLCAVPCCATPYTPEQIHISLGGSAGEMRVTWVTLMDMPAPMCKWGTVQGEYTQSAAAVSDTFPNGGWVGMIHTCVMTGLAPDARYYYTVGADAHPYWDHPNWALPKDLSFVMPPAPGALPPNATTVFVQVADMGATDASDRTLARISAMALDSALDFVLHAGDIGYADGATDLWGQFKRKISSFAAYLPYQTLRGNHEDYYDGVPFFKLFPVPAPTPGGTRSPDTVYYSFTYGHVRIIALNSEDDFGLAPSLAPGGAQHVWLEAELKAADTPAARALHPWVIVTMHRPMYCPDHSTDCDTFAPLFREAIEDLLATYHVDLHLSGHRHSYSRTTPVLHSKIMPAGAAPTYIVCGVGGSKEGTSGYPASPPPWSVFGANDFGYLHVATTASTLTTKYVDASTGGVLDSLVLTR</sequence>
<dbReference type="GO" id="GO:0006629">
    <property type="term" value="P:lipid metabolic process"/>
    <property type="evidence" value="ECO:0007669"/>
    <property type="project" value="InterPro"/>
</dbReference>
<dbReference type="OMA" id="TRAHWSW"/>
<dbReference type="SMART" id="SM00741">
    <property type="entry name" value="SapB"/>
    <property type="match status" value="1"/>
</dbReference>
<dbReference type="InterPro" id="IPR007856">
    <property type="entry name" value="SapB_1"/>
</dbReference>
<dbReference type="GO" id="GO:0046872">
    <property type="term" value="F:metal ion binding"/>
    <property type="evidence" value="ECO:0007669"/>
    <property type="project" value="InterPro"/>
</dbReference>
<keyword evidence="4" id="KW-0326">Glycosidase</keyword>
<dbReference type="InterPro" id="IPR011001">
    <property type="entry name" value="Saposin-like"/>
</dbReference>
<keyword evidence="3" id="KW-0325">Glycoprotein</keyword>
<keyword evidence="2" id="KW-1015">Disulfide bond</keyword>
<dbReference type="SUPFAM" id="SSF49363">
    <property type="entry name" value="Purple acid phosphatase, N-terminal domain"/>
    <property type="match status" value="1"/>
</dbReference>
<dbReference type="Proteomes" id="UP000054408">
    <property type="component" value="Unassembled WGS sequence"/>
</dbReference>
<dbReference type="InterPro" id="IPR041792">
    <property type="entry name" value="MPP_PAP"/>
</dbReference>
<dbReference type="Pfam" id="PF00149">
    <property type="entry name" value="Metallophos"/>
    <property type="match status" value="1"/>
</dbReference>
<dbReference type="EMBL" id="GL349472">
    <property type="protein sequence ID" value="KNC52402.1"/>
    <property type="molecule type" value="Genomic_DNA"/>
</dbReference>
<dbReference type="GeneID" id="25567084"/>
<dbReference type="GO" id="GO:0003993">
    <property type="term" value="F:acid phosphatase activity"/>
    <property type="evidence" value="ECO:0007669"/>
    <property type="project" value="UniProtKB-EC"/>
</dbReference>
<dbReference type="AlphaFoldDB" id="A0A0L0DJB6"/>
<evidence type="ECO:0000256" key="1">
    <source>
        <dbReference type="ARBA" id="ARBA00022729"/>
    </source>
</evidence>
<evidence type="ECO:0000256" key="3">
    <source>
        <dbReference type="ARBA" id="ARBA00023180"/>
    </source>
</evidence>
<dbReference type="PANTHER" id="PTHR45867">
    <property type="entry name" value="PURPLE ACID PHOSPHATASE"/>
    <property type="match status" value="1"/>
</dbReference>
<comment type="similarity">
    <text evidence="5">Belongs to the metallophosphoesterase superfamily. Purple acid phosphatase family.</text>
</comment>
<evidence type="ECO:0000313" key="8">
    <source>
        <dbReference type="Proteomes" id="UP000054408"/>
    </source>
</evidence>
<dbReference type="EC" id="3.1.3.2" evidence="5"/>
<dbReference type="InterPro" id="IPR015914">
    <property type="entry name" value="PAPs_N"/>
</dbReference>
<evidence type="ECO:0000313" key="7">
    <source>
        <dbReference type="EMBL" id="KNC52402.1"/>
    </source>
</evidence>
<dbReference type="Pfam" id="PF05184">
    <property type="entry name" value="SapB_1"/>
    <property type="match status" value="1"/>
</dbReference>
<dbReference type="InterPro" id="IPR004843">
    <property type="entry name" value="Calcineurin-like_PHP"/>
</dbReference>
<evidence type="ECO:0000259" key="6">
    <source>
        <dbReference type="PROSITE" id="PS50015"/>
    </source>
</evidence>
<proteinExistence type="inferred from homology"/>
<dbReference type="Gene3D" id="2.60.40.380">
    <property type="entry name" value="Purple acid phosphatase-like, N-terminal"/>
    <property type="match status" value="1"/>
</dbReference>
<evidence type="ECO:0000256" key="2">
    <source>
        <dbReference type="ARBA" id="ARBA00023157"/>
    </source>
</evidence>